<dbReference type="InterPro" id="IPR045550">
    <property type="entry name" value="AARE_N"/>
</dbReference>
<dbReference type="InterPro" id="IPR029058">
    <property type="entry name" value="AB_hydrolase_fold"/>
</dbReference>
<gene>
    <name evidence="10" type="ORF">BXYJ_LOCUS8092</name>
</gene>
<dbReference type="SMR" id="A0A7I8XE17"/>
<dbReference type="Proteomes" id="UP000582659">
    <property type="component" value="Unassembled WGS sequence"/>
</dbReference>
<dbReference type="GO" id="GO:0006508">
    <property type="term" value="P:proteolysis"/>
    <property type="evidence" value="ECO:0007669"/>
    <property type="project" value="InterPro"/>
</dbReference>
<organism evidence="10 11">
    <name type="scientific">Bursaphelenchus xylophilus</name>
    <name type="common">Pinewood nematode worm</name>
    <name type="synonym">Aphelenchoides xylophilus</name>
    <dbReference type="NCBI Taxonomy" id="6326"/>
    <lineage>
        <taxon>Eukaryota</taxon>
        <taxon>Metazoa</taxon>
        <taxon>Ecdysozoa</taxon>
        <taxon>Nematoda</taxon>
        <taxon>Chromadorea</taxon>
        <taxon>Rhabditida</taxon>
        <taxon>Tylenchina</taxon>
        <taxon>Tylenchomorpha</taxon>
        <taxon>Aphelenchoidea</taxon>
        <taxon>Aphelenchoididae</taxon>
        <taxon>Bursaphelenchus</taxon>
    </lineage>
</organism>
<dbReference type="InterPro" id="IPR001375">
    <property type="entry name" value="Peptidase_S9_cat"/>
</dbReference>
<reference evidence="10" key="1">
    <citation type="submission" date="2020-09" db="EMBL/GenBank/DDBJ databases">
        <authorList>
            <person name="Kikuchi T."/>
        </authorList>
    </citation>
    <scope>NUCLEOTIDE SEQUENCE</scope>
    <source>
        <strain evidence="10">Ka4C1</strain>
    </source>
</reference>
<evidence type="ECO:0000256" key="2">
    <source>
        <dbReference type="ARBA" id="ARBA00004496"/>
    </source>
</evidence>
<dbReference type="GO" id="GO:0004252">
    <property type="term" value="F:serine-type endopeptidase activity"/>
    <property type="evidence" value="ECO:0007669"/>
    <property type="project" value="TreeGrafter"/>
</dbReference>
<sequence length="713" mass="79834">MTASLARVQGWIENYERVSAVREPVAGRIVSVQDDLIQVESVWTNREPVLKKAIKSTRFSLLNKENLTPVSSIGGRQIGTDAHPTIYSPSGALSATILSQTEGKDEKQFLIVSCTKSQRRLKTIDLAASKKHGKVHVANEFGAFKFSHDEEKILFVAEKLVKPTHFFDPDLDWTDEEKISKANVGEKFAVRESWGEQMPEVKTPVICTLTWKTNVLRLIETDIFEEFSPAQSTWAPEDTGILFVGVKSTPFKLGKIYCSNRPSQLYFYDFKADSFEKIGKFGVGIEGLRVSPCGKRVVWFQRDGTGPHGAGFELWKLDWTKPERTPELLVPLVQKPEKIGVSGTFPGFYLPTLVRQPFSKGQLVVSTLWGAANTVVLVDLTDGKITKLPYYEKKIGSTFPLDVKDGYLLAYASSPARPATLVLADLNAQNIEFKPVEAQDPKVGLEDLTEKWEVVYLKREDGHIYESFIRFPKKEGNFKVPLVVLPHGGPHGCSVIMWHGTLIGSLVASGYAVLQVNYHGSQGYGEELLRRLPGNCGDMDVKDVHYAVETTLKAYEQLDKDRVVLFGGSHGGFLVSHLIGQYPEFYKACVALNPVLNILTMHDLTDITDWTAYEALGQWPDFQKVLSPEEREKLFASSPAAHANKIKTPYLLLIGEKDLRVVPHYRGFIRTLQANGSTAKVLSYPESNHPLIEVEVESDFVINMIKWFDQHSQ</sequence>
<dbReference type="GO" id="GO:0008242">
    <property type="term" value="F:omega peptidase activity"/>
    <property type="evidence" value="ECO:0007669"/>
    <property type="project" value="UniProtKB-EC"/>
</dbReference>
<evidence type="ECO:0000256" key="4">
    <source>
        <dbReference type="ARBA" id="ARBA00011881"/>
    </source>
</evidence>
<comment type="caution">
    <text evidence="10">The sequence shown here is derived from an EMBL/GenBank/DDBJ whole genome shotgun (WGS) entry which is preliminary data.</text>
</comment>
<dbReference type="OrthoDB" id="416344at2759"/>
<comment type="similarity">
    <text evidence="3">Belongs to the peptidase S9C family.</text>
</comment>
<name>A0A7I8XE17_BURXY</name>
<dbReference type="PANTHER" id="PTHR42776:SF4">
    <property type="entry name" value="ACYLAMINO-ACID-RELEASING ENZYME"/>
    <property type="match status" value="1"/>
</dbReference>
<dbReference type="Gene3D" id="3.40.50.1820">
    <property type="entry name" value="alpha/beta hydrolase"/>
    <property type="match status" value="1"/>
</dbReference>
<evidence type="ECO:0000313" key="10">
    <source>
        <dbReference type="EMBL" id="CAD5224535.1"/>
    </source>
</evidence>
<feature type="domain" description="Peptidase S9 prolyl oligopeptidase catalytic" evidence="8">
    <location>
        <begin position="506"/>
        <end position="712"/>
    </location>
</feature>
<comment type="catalytic activity">
    <reaction evidence="1">
        <text>Cleavage of an N-acetyl or N-formyl amino acid from the N-terminus of a polypeptide.</text>
        <dbReference type="EC" id="3.4.19.1"/>
    </reaction>
</comment>
<dbReference type="GO" id="GO:0005737">
    <property type="term" value="C:cytoplasm"/>
    <property type="evidence" value="ECO:0007669"/>
    <property type="project" value="UniProtKB-SubCell"/>
</dbReference>
<comment type="subunit">
    <text evidence="4">Homotetramer.</text>
</comment>
<dbReference type="Pfam" id="PF00326">
    <property type="entry name" value="Peptidase_S9"/>
    <property type="match status" value="1"/>
</dbReference>
<evidence type="ECO:0000313" key="11">
    <source>
        <dbReference type="Proteomes" id="UP000659654"/>
    </source>
</evidence>
<evidence type="ECO:0000256" key="1">
    <source>
        <dbReference type="ARBA" id="ARBA00000721"/>
    </source>
</evidence>
<evidence type="ECO:0000259" key="9">
    <source>
        <dbReference type="Pfam" id="PF19283"/>
    </source>
</evidence>
<proteinExistence type="inferred from homology"/>
<dbReference type="EC" id="3.4.19.1" evidence="5"/>
<dbReference type="FunFam" id="3.40.50.1820:FF:000043">
    <property type="entry name" value="acylamino-acid-releasing enzyme"/>
    <property type="match status" value="1"/>
</dbReference>
<dbReference type="AlphaFoldDB" id="A0A7I8XE17"/>
<keyword evidence="6" id="KW-0963">Cytoplasm</keyword>
<evidence type="ECO:0000256" key="5">
    <source>
        <dbReference type="ARBA" id="ARBA00012917"/>
    </source>
</evidence>
<protein>
    <recommendedName>
        <fullName evidence="5">acylaminoacyl-peptidase</fullName>
        <ecNumber evidence="5">3.4.19.1</ecNumber>
    </recommendedName>
</protein>
<dbReference type="Pfam" id="PF19283">
    <property type="entry name" value="APEH_N"/>
    <property type="match status" value="1"/>
</dbReference>
<evidence type="ECO:0000256" key="3">
    <source>
        <dbReference type="ARBA" id="ARBA00010040"/>
    </source>
</evidence>
<dbReference type="SUPFAM" id="SSF53474">
    <property type="entry name" value="alpha/beta-Hydrolases"/>
    <property type="match status" value="1"/>
</dbReference>
<evidence type="ECO:0000256" key="7">
    <source>
        <dbReference type="ARBA" id="ARBA00022801"/>
    </source>
</evidence>
<keyword evidence="11" id="KW-1185">Reference proteome</keyword>
<keyword evidence="7" id="KW-0378">Hydrolase</keyword>
<dbReference type="SUPFAM" id="SSF50993">
    <property type="entry name" value="Peptidase/esterase 'gauge' domain"/>
    <property type="match status" value="1"/>
</dbReference>
<evidence type="ECO:0000256" key="6">
    <source>
        <dbReference type="ARBA" id="ARBA00022490"/>
    </source>
</evidence>
<dbReference type="EMBL" id="CAJFDI010000004">
    <property type="protein sequence ID" value="CAD5224535.1"/>
    <property type="molecule type" value="Genomic_DNA"/>
</dbReference>
<comment type="subcellular location">
    <subcellularLocation>
        <location evidence="2">Cytoplasm</location>
    </subcellularLocation>
</comment>
<dbReference type="Proteomes" id="UP000659654">
    <property type="component" value="Unassembled WGS sequence"/>
</dbReference>
<dbReference type="PANTHER" id="PTHR42776">
    <property type="entry name" value="SERINE PEPTIDASE S9 FAMILY MEMBER"/>
    <property type="match status" value="1"/>
</dbReference>
<accession>A0A7I8XE17</accession>
<feature type="domain" description="Acylamino-acid-releasing enzyme N-terminal" evidence="9">
    <location>
        <begin position="85"/>
        <end position="429"/>
    </location>
</feature>
<evidence type="ECO:0000259" key="8">
    <source>
        <dbReference type="Pfam" id="PF00326"/>
    </source>
</evidence>
<dbReference type="EMBL" id="CAJFCV020000004">
    <property type="protein sequence ID" value="CAG9113314.1"/>
    <property type="molecule type" value="Genomic_DNA"/>
</dbReference>